<accession>A0ABR6WU57</accession>
<proteinExistence type="predicted"/>
<evidence type="ECO:0000313" key="2">
    <source>
        <dbReference type="Proteomes" id="UP000603234"/>
    </source>
</evidence>
<sequence length="251" mass="27745">MKFYLCIDDTDNLDSIGTGTIAEQIREKLVARGYGPCSLVTRHQLYIHEDIPYTSHNSSMCFCGEAPASALADIIEIASGHLDAVAAEGSDPGLCVLEFDAERDYQELIAFGKNAKKKILTKADAISCAQNNRLHLSEHGGTGQGIIGALAGVGLRIFGSDGEVKAGMKNIEINQHYRVSELKELPELTRVLELRTKEPLDDAVEVEVCGRTKTVLYRHEYVLFVVRSAAGIYQTINKSEIRRMGEYFYEQ</sequence>
<dbReference type="PANTHER" id="PTHR40705:SF2">
    <property type="entry name" value="DUF1743 DOMAIN-CONTAINING PROTEIN"/>
    <property type="match status" value="1"/>
</dbReference>
<organism evidence="1 2">
    <name type="scientific">Acetobacterium fimetarium</name>
    <dbReference type="NCBI Taxonomy" id="52691"/>
    <lineage>
        <taxon>Bacteria</taxon>
        <taxon>Bacillati</taxon>
        <taxon>Bacillota</taxon>
        <taxon>Clostridia</taxon>
        <taxon>Eubacteriales</taxon>
        <taxon>Eubacteriaceae</taxon>
        <taxon>Acetobacterium</taxon>
    </lineage>
</organism>
<evidence type="ECO:0008006" key="3">
    <source>
        <dbReference type="Google" id="ProtNLM"/>
    </source>
</evidence>
<evidence type="ECO:0000313" key="1">
    <source>
        <dbReference type="EMBL" id="MBC3804153.1"/>
    </source>
</evidence>
<dbReference type="Proteomes" id="UP000603234">
    <property type="component" value="Unassembled WGS sequence"/>
</dbReference>
<name>A0ABR6WU57_9FIRM</name>
<dbReference type="PANTHER" id="PTHR40705">
    <property type="entry name" value="TRNA(ILE2) 2-AGMATINYLCYTIDINE SYNTHETASE TIAS"/>
    <property type="match status" value="1"/>
</dbReference>
<dbReference type="RefSeq" id="WP_186842037.1">
    <property type="nucleotide sequence ID" value="NZ_WJBC01000007.1"/>
</dbReference>
<reference evidence="1 2" key="1">
    <citation type="journal article" date="2020" name="mSystems">
        <title>Defining Genomic and Predicted Metabolic Features of the Acetobacterium Genus.</title>
        <authorList>
            <person name="Ross D.E."/>
            <person name="Marshall C.W."/>
            <person name="Gulliver D."/>
            <person name="May H.D."/>
            <person name="Norman R.S."/>
        </authorList>
    </citation>
    <scope>NUCLEOTIDE SEQUENCE [LARGE SCALE GENOMIC DNA]</scope>
    <source>
        <strain evidence="1 2">DSM 8238</strain>
    </source>
</reference>
<dbReference type="EMBL" id="WJBC01000007">
    <property type="protein sequence ID" value="MBC3804153.1"/>
    <property type="molecule type" value="Genomic_DNA"/>
</dbReference>
<protein>
    <recommendedName>
        <fullName evidence="3">tRNA(Ile2) 2-agmatinylcytidine synthetase</fullName>
    </recommendedName>
</protein>
<gene>
    <name evidence="1" type="ORF">GH808_06845</name>
</gene>
<keyword evidence="2" id="KW-1185">Reference proteome</keyword>
<comment type="caution">
    <text evidence="1">The sequence shown here is derived from an EMBL/GenBank/DDBJ whole genome shotgun (WGS) entry which is preliminary data.</text>
</comment>
<dbReference type="Gene3D" id="3.30.70.2200">
    <property type="match status" value="1"/>
</dbReference>